<evidence type="ECO:0000313" key="10">
    <source>
        <dbReference type="Proteomes" id="UP001157439"/>
    </source>
</evidence>
<dbReference type="InterPro" id="IPR003738">
    <property type="entry name" value="SRAP"/>
</dbReference>
<keyword evidence="3" id="KW-0227">DNA damage</keyword>
<comment type="caution">
    <text evidence="9">The sequence shown here is derived from an EMBL/GenBank/DDBJ whole genome shotgun (WGS) entry which is preliminary data.</text>
</comment>
<evidence type="ECO:0000256" key="7">
    <source>
        <dbReference type="ARBA" id="ARBA00023239"/>
    </source>
</evidence>
<reference evidence="9 10" key="1">
    <citation type="journal article" date="2014" name="Int. J. Syst. Evol. Microbiol.">
        <title>Complete genome sequence of Corynebacterium casei LMG S-19264T (=DSM 44701T), isolated from a smear-ripened cheese.</title>
        <authorList>
            <consortium name="US DOE Joint Genome Institute (JGI-PGF)"/>
            <person name="Walter F."/>
            <person name="Albersmeier A."/>
            <person name="Kalinowski J."/>
            <person name="Ruckert C."/>
        </authorList>
    </citation>
    <scope>NUCLEOTIDE SEQUENCE [LARGE SCALE GENOMIC DNA]</scope>
    <source>
        <strain evidence="9 10">NBRC 112785</strain>
    </source>
</reference>
<dbReference type="Pfam" id="PF02586">
    <property type="entry name" value="SRAP"/>
    <property type="match status" value="1"/>
</dbReference>
<gene>
    <name evidence="9" type="primary">yedK</name>
    <name evidence="9" type="ORF">GCM10007894_16220</name>
</gene>
<keyword evidence="4 8" id="KW-0378">Hydrolase</keyword>
<dbReference type="AlphaFoldDB" id="A0AA37WYC5"/>
<dbReference type="InterPro" id="IPR036590">
    <property type="entry name" value="SRAP-like"/>
</dbReference>
<keyword evidence="6" id="KW-0238">DNA-binding</keyword>
<evidence type="ECO:0000256" key="6">
    <source>
        <dbReference type="ARBA" id="ARBA00023125"/>
    </source>
</evidence>
<dbReference type="GO" id="GO:0106300">
    <property type="term" value="P:protein-DNA covalent cross-linking repair"/>
    <property type="evidence" value="ECO:0007669"/>
    <property type="project" value="InterPro"/>
</dbReference>
<dbReference type="SUPFAM" id="SSF143081">
    <property type="entry name" value="BB1717-like"/>
    <property type="match status" value="1"/>
</dbReference>
<sequence length="197" mass="22430">MCGRFVQNSVAYDTRVQLGSDYGQFEFEGLGEVFPSQSLDLLLWKNDSLQQQTAQWGKAVEGLARPVINARLETLYEKPLFRGVQPALVVANAWVEWRQEVGGKRAFQFRSDNLLSMATVVWQDAAATQQFAIVTCRANSAVRPYHHRMPLLLSSENIEAWRYWALIEQSSKPCPLTVSEFVSTASRLKDDRQQNLF</sequence>
<evidence type="ECO:0000256" key="3">
    <source>
        <dbReference type="ARBA" id="ARBA00022763"/>
    </source>
</evidence>
<dbReference type="Proteomes" id="UP001157439">
    <property type="component" value="Unassembled WGS sequence"/>
</dbReference>
<evidence type="ECO:0000313" key="9">
    <source>
        <dbReference type="EMBL" id="GLS83645.1"/>
    </source>
</evidence>
<name>A0AA37WYC5_9GAMM</name>
<accession>A0AA37WYC5</accession>
<proteinExistence type="inferred from homology"/>
<dbReference type="EC" id="3.4.-.-" evidence="8"/>
<dbReference type="Gene3D" id="3.90.1680.10">
    <property type="entry name" value="SOS response associated peptidase-like"/>
    <property type="match status" value="1"/>
</dbReference>
<keyword evidence="7" id="KW-0456">Lyase</keyword>
<keyword evidence="5" id="KW-0190">Covalent protein-DNA linkage</keyword>
<keyword evidence="2 8" id="KW-0645">Protease</keyword>
<evidence type="ECO:0000256" key="4">
    <source>
        <dbReference type="ARBA" id="ARBA00022801"/>
    </source>
</evidence>
<evidence type="ECO:0000256" key="8">
    <source>
        <dbReference type="RuleBase" id="RU364100"/>
    </source>
</evidence>
<evidence type="ECO:0000256" key="5">
    <source>
        <dbReference type="ARBA" id="ARBA00023124"/>
    </source>
</evidence>
<dbReference type="PANTHER" id="PTHR13604">
    <property type="entry name" value="DC12-RELATED"/>
    <property type="match status" value="1"/>
</dbReference>
<evidence type="ECO:0000256" key="2">
    <source>
        <dbReference type="ARBA" id="ARBA00022670"/>
    </source>
</evidence>
<dbReference type="GO" id="GO:0006508">
    <property type="term" value="P:proteolysis"/>
    <property type="evidence" value="ECO:0007669"/>
    <property type="project" value="UniProtKB-KW"/>
</dbReference>
<comment type="similarity">
    <text evidence="1 8">Belongs to the SOS response-associated peptidase family.</text>
</comment>
<dbReference type="GO" id="GO:0003697">
    <property type="term" value="F:single-stranded DNA binding"/>
    <property type="evidence" value="ECO:0007669"/>
    <property type="project" value="InterPro"/>
</dbReference>
<evidence type="ECO:0000256" key="1">
    <source>
        <dbReference type="ARBA" id="ARBA00008136"/>
    </source>
</evidence>
<organism evidence="9 10">
    <name type="scientific">Paraferrimonas haliotis</name>
    <dbReference type="NCBI Taxonomy" id="2013866"/>
    <lineage>
        <taxon>Bacteria</taxon>
        <taxon>Pseudomonadati</taxon>
        <taxon>Pseudomonadota</taxon>
        <taxon>Gammaproteobacteria</taxon>
        <taxon>Alteromonadales</taxon>
        <taxon>Ferrimonadaceae</taxon>
        <taxon>Paraferrimonas</taxon>
    </lineage>
</organism>
<dbReference type="EMBL" id="BSPO01000003">
    <property type="protein sequence ID" value="GLS83645.1"/>
    <property type="molecule type" value="Genomic_DNA"/>
</dbReference>
<keyword evidence="10" id="KW-1185">Reference proteome</keyword>
<dbReference type="PANTHER" id="PTHR13604:SF0">
    <property type="entry name" value="ABASIC SITE PROCESSING PROTEIN HMCES"/>
    <property type="match status" value="1"/>
</dbReference>
<protein>
    <recommendedName>
        <fullName evidence="8">Abasic site processing protein</fullName>
        <ecNumber evidence="8">3.4.-.-</ecNumber>
    </recommendedName>
</protein>
<dbReference type="GO" id="GO:0008233">
    <property type="term" value="F:peptidase activity"/>
    <property type="evidence" value="ECO:0007669"/>
    <property type="project" value="UniProtKB-KW"/>
</dbReference>
<dbReference type="GO" id="GO:0016829">
    <property type="term" value="F:lyase activity"/>
    <property type="evidence" value="ECO:0007669"/>
    <property type="project" value="UniProtKB-KW"/>
</dbReference>
<dbReference type="RefSeq" id="WP_158220741.1">
    <property type="nucleotide sequence ID" value="NZ_BSPO01000003.1"/>
</dbReference>